<comment type="caution">
    <text evidence="1">The sequence shown here is derived from an EMBL/GenBank/DDBJ whole genome shotgun (WGS) entry which is preliminary data.</text>
</comment>
<keyword evidence="2" id="KW-1185">Reference proteome</keyword>
<accession>A0ACB9RAI6</accession>
<evidence type="ECO:0000313" key="1">
    <source>
        <dbReference type="EMBL" id="KAI4375710.1"/>
    </source>
</evidence>
<proteinExistence type="predicted"/>
<evidence type="ECO:0000313" key="2">
    <source>
        <dbReference type="Proteomes" id="UP001057402"/>
    </source>
</evidence>
<sequence length="68" mass="7659">MSTAKSPAGSSSKRGKRMFHKADIRRSKGGRSLSIARKGHFVAYTIDRERFMLPLRGIRHCSPSWGKL</sequence>
<gene>
    <name evidence="1" type="ORF">MLD38_013547</name>
</gene>
<dbReference type="Proteomes" id="UP001057402">
    <property type="component" value="Chromosome 4"/>
</dbReference>
<dbReference type="EMBL" id="CM042883">
    <property type="protein sequence ID" value="KAI4375710.1"/>
    <property type="molecule type" value="Genomic_DNA"/>
</dbReference>
<organism evidence="1 2">
    <name type="scientific">Melastoma candidum</name>
    <dbReference type="NCBI Taxonomy" id="119954"/>
    <lineage>
        <taxon>Eukaryota</taxon>
        <taxon>Viridiplantae</taxon>
        <taxon>Streptophyta</taxon>
        <taxon>Embryophyta</taxon>
        <taxon>Tracheophyta</taxon>
        <taxon>Spermatophyta</taxon>
        <taxon>Magnoliopsida</taxon>
        <taxon>eudicotyledons</taxon>
        <taxon>Gunneridae</taxon>
        <taxon>Pentapetalae</taxon>
        <taxon>rosids</taxon>
        <taxon>malvids</taxon>
        <taxon>Myrtales</taxon>
        <taxon>Melastomataceae</taxon>
        <taxon>Melastomatoideae</taxon>
        <taxon>Melastomateae</taxon>
        <taxon>Melastoma</taxon>
    </lineage>
</organism>
<protein>
    <submittedName>
        <fullName evidence="1">Uncharacterized protein</fullName>
    </submittedName>
</protein>
<name>A0ACB9RAI6_9MYRT</name>
<reference evidence="2" key="1">
    <citation type="journal article" date="2023" name="Front. Plant Sci.">
        <title>Chromosomal-level genome assembly of Melastoma candidum provides insights into trichome evolution.</title>
        <authorList>
            <person name="Zhong Y."/>
            <person name="Wu W."/>
            <person name="Sun C."/>
            <person name="Zou P."/>
            <person name="Liu Y."/>
            <person name="Dai S."/>
            <person name="Zhou R."/>
        </authorList>
    </citation>
    <scope>NUCLEOTIDE SEQUENCE [LARGE SCALE GENOMIC DNA]</scope>
</reference>